<comment type="cofactor">
    <cofactor evidence="14">
        <name>thiamine diphosphate</name>
        <dbReference type="ChEBI" id="CHEBI:58937"/>
    </cofactor>
    <text evidence="14">Binds 1 thiamine pyrophosphate per subunit.</text>
</comment>
<dbReference type="InterPro" id="IPR011766">
    <property type="entry name" value="TPP_enzyme_TPP-bd"/>
</dbReference>
<dbReference type="GO" id="GO:0009099">
    <property type="term" value="P:L-valine biosynthetic process"/>
    <property type="evidence" value="ECO:0007669"/>
    <property type="project" value="UniProtKB-UniPathway"/>
</dbReference>
<gene>
    <name evidence="18" type="ordered locus">Rfer_3322</name>
</gene>
<evidence type="ECO:0000256" key="4">
    <source>
        <dbReference type="ARBA" id="ARBA00013145"/>
    </source>
</evidence>
<evidence type="ECO:0000256" key="13">
    <source>
        <dbReference type="ARBA" id="ARBA00048670"/>
    </source>
</evidence>
<dbReference type="GO" id="GO:0030976">
    <property type="term" value="F:thiamine pyrophosphate binding"/>
    <property type="evidence" value="ECO:0007669"/>
    <property type="project" value="UniProtKB-UniRule"/>
</dbReference>
<dbReference type="NCBIfam" id="TIGR00118">
    <property type="entry name" value="acolac_lg"/>
    <property type="match status" value="1"/>
</dbReference>
<keyword evidence="6" id="KW-0285">Flavoprotein</keyword>
<evidence type="ECO:0000256" key="3">
    <source>
        <dbReference type="ARBA" id="ARBA00007812"/>
    </source>
</evidence>
<dbReference type="PANTHER" id="PTHR18968">
    <property type="entry name" value="THIAMINE PYROPHOSPHATE ENZYMES"/>
    <property type="match status" value="1"/>
</dbReference>
<protein>
    <recommendedName>
        <fullName evidence="4 14">Acetolactate synthase</fullName>
        <ecNumber evidence="4 14">2.2.1.6</ecNumber>
    </recommendedName>
</protein>
<evidence type="ECO:0000259" key="17">
    <source>
        <dbReference type="Pfam" id="PF02776"/>
    </source>
</evidence>
<dbReference type="InterPro" id="IPR000399">
    <property type="entry name" value="TPP-bd_CS"/>
</dbReference>
<comment type="cofactor">
    <cofactor evidence="14">
        <name>Mg(2+)</name>
        <dbReference type="ChEBI" id="CHEBI:18420"/>
    </cofactor>
    <text evidence="14">Binds 1 Mg(2+) ion per subunit.</text>
</comment>
<evidence type="ECO:0000256" key="1">
    <source>
        <dbReference type="ARBA" id="ARBA00004974"/>
    </source>
</evidence>
<evidence type="ECO:0000313" key="19">
    <source>
        <dbReference type="Proteomes" id="UP000008332"/>
    </source>
</evidence>
<dbReference type="eggNOG" id="COG0028">
    <property type="taxonomic scope" value="Bacteria"/>
</dbReference>
<dbReference type="OrthoDB" id="2254214at2"/>
<dbReference type="EMBL" id="CP000267">
    <property type="protein sequence ID" value="ABD71031.1"/>
    <property type="molecule type" value="Genomic_DNA"/>
</dbReference>
<dbReference type="FunFam" id="3.40.50.970:FF:000016">
    <property type="entry name" value="Acetolactate synthase"/>
    <property type="match status" value="1"/>
</dbReference>
<keyword evidence="12 14" id="KW-0100">Branched-chain amino acid biosynthesis</keyword>
<dbReference type="GO" id="GO:0009097">
    <property type="term" value="P:isoleucine biosynthetic process"/>
    <property type="evidence" value="ECO:0007669"/>
    <property type="project" value="UniProtKB-UniPathway"/>
</dbReference>
<dbReference type="InterPro" id="IPR012000">
    <property type="entry name" value="Thiamin_PyroP_enz_cen_dom"/>
</dbReference>
<dbReference type="FunFam" id="3.40.50.970:FF:000007">
    <property type="entry name" value="Acetolactate synthase"/>
    <property type="match status" value="1"/>
</dbReference>
<keyword evidence="19" id="KW-1185">Reference proteome</keyword>
<keyword evidence="11 14" id="KW-0786">Thiamine pyrophosphate</keyword>
<evidence type="ECO:0000256" key="8">
    <source>
        <dbReference type="ARBA" id="ARBA00022723"/>
    </source>
</evidence>
<dbReference type="AlphaFoldDB" id="Q21T72"/>
<dbReference type="FunFam" id="3.40.50.1220:FF:000008">
    <property type="entry name" value="Acetolactate synthase"/>
    <property type="match status" value="1"/>
</dbReference>
<dbReference type="Proteomes" id="UP000008332">
    <property type="component" value="Chromosome"/>
</dbReference>
<dbReference type="GO" id="GO:0005948">
    <property type="term" value="C:acetolactate synthase complex"/>
    <property type="evidence" value="ECO:0007669"/>
    <property type="project" value="UniProtKB-ARBA"/>
</dbReference>
<dbReference type="PANTHER" id="PTHR18968:SF13">
    <property type="entry name" value="ACETOLACTATE SYNTHASE CATALYTIC SUBUNIT, MITOCHONDRIAL"/>
    <property type="match status" value="1"/>
</dbReference>
<reference evidence="19" key="1">
    <citation type="submission" date="2006-02" db="EMBL/GenBank/DDBJ databases">
        <title>Complete sequence of chromosome of Rhodoferax ferrireducens DSM 15236.</title>
        <authorList>
            <person name="Copeland A."/>
            <person name="Lucas S."/>
            <person name="Lapidus A."/>
            <person name="Barry K."/>
            <person name="Detter J.C."/>
            <person name="Glavina del Rio T."/>
            <person name="Hammon N."/>
            <person name="Israni S."/>
            <person name="Pitluck S."/>
            <person name="Brettin T."/>
            <person name="Bruce D."/>
            <person name="Han C."/>
            <person name="Tapia R."/>
            <person name="Gilna P."/>
            <person name="Kiss H."/>
            <person name="Schmutz J."/>
            <person name="Larimer F."/>
            <person name="Land M."/>
            <person name="Kyrpides N."/>
            <person name="Ivanova N."/>
            <person name="Richardson P."/>
        </authorList>
    </citation>
    <scope>NUCLEOTIDE SEQUENCE [LARGE SCALE GENOMIC DNA]</scope>
    <source>
        <strain evidence="19">ATCC BAA-621 / DSM 15236 / T118</strain>
    </source>
</reference>
<dbReference type="UniPathway" id="UPA00047">
    <property type="reaction ID" value="UER00055"/>
</dbReference>
<evidence type="ECO:0000256" key="5">
    <source>
        <dbReference type="ARBA" id="ARBA00022605"/>
    </source>
</evidence>
<feature type="domain" description="Thiamine pyrophosphate enzyme N-terminal TPP-binding" evidence="17">
    <location>
        <begin position="39"/>
        <end position="154"/>
    </location>
</feature>
<organism evidence="18 19">
    <name type="scientific">Albidiferax ferrireducens (strain ATCC BAA-621 / DSM 15236 / T118)</name>
    <name type="common">Rhodoferax ferrireducens</name>
    <dbReference type="NCBI Taxonomy" id="338969"/>
    <lineage>
        <taxon>Bacteria</taxon>
        <taxon>Pseudomonadati</taxon>
        <taxon>Pseudomonadota</taxon>
        <taxon>Betaproteobacteria</taxon>
        <taxon>Burkholderiales</taxon>
        <taxon>Comamonadaceae</taxon>
        <taxon>Rhodoferax</taxon>
    </lineage>
</organism>
<dbReference type="STRING" id="338969.Rfer_3322"/>
<dbReference type="InterPro" id="IPR012846">
    <property type="entry name" value="Acetolactate_synth_lsu"/>
</dbReference>
<dbReference type="InterPro" id="IPR029035">
    <property type="entry name" value="DHS-like_NAD/FAD-binding_dom"/>
</dbReference>
<evidence type="ECO:0000256" key="12">
    <source>
        <dbReference type="ARBA" id="ARBA00023304"/>
    </source>
</evidence>
<keyword evidence="9" id="KW-0274">FAD</keyword>
<name>Q21T72_ALBFT</name>
<evidence type="ECO:0000256" key="7">
    <source>
        <dbReference type="ARBA" id="ARBA00022679"/>
    </source>
</evidence>
<evidence type="ECO:0000256" key="10">
    <source>
        <dbReference type="ARBA" id="ARBA00022842"/>
    </source>
</evidence>
<dbReference type="GO" id="GO:0050660">
    <property type="term" value="F:flavin adenine dinucleotide binding"/>
    <property type="evidence" value="ECO:0007669"/>
    <property type="project" value="InterPro"/>
</dbReference>
<dbReference type="InterPro" id="IPR045229">
    <property type="entry name" value="TPP_enz"/>
</dbReference>
<dbReference type="PROSITE" id="PS00187">
    <property type="entry name" value="TPP_ENZYMES"/>
    <property type="match status" value="1"/>
</dbReference>
<dbReference type="EC" id="2.2.1.6" evidence="4 14"/>
<dbReference type="GO" id="GO:0003984">
    <property type="term" value="F:acetolactate synthase activity"/>
    <property type="evidence" value="ECO:0007669"/>
    <property type="project" value="UniProtKB-EC"/>
</dbReference>
<evidence type="ECO:0000256" key="11">
    <source>
        <dbReference type="ARBA" id="ARBA00023052"/>
    </source>
</evidence>
<comment type="similarity">
    <text evidence="3 14">Belongs to the TPP enzyme family.</text>
</comment>
<keyword evidence="5 14" id="KW-0028">Amino-acid biosynthesis</keyword>
<evidence type="ECO:0000259" key="15">
    <source>
        <dbReference type="Pfam" id="PF00205"/>
    </source>
</evidence>
<dbReference type="HOGENOM" id="CLU_013748_1_2_4"/>
<keyword evidence="7 14" id="KW-0808">Transferase</keyword>
<accession>Q21T72</accession>
<dbReference type="Pfam" id="PF02775">
    <property type="entry name" value="TPP_enzyme_C"/>
    <property type="match status" value="1"/>
</dbReference>
<comment type="pathway">
    <text evidence="2 14">Amino-acid biosynthesis; L-valine biosynthesis; L-valine from pyruvate: step 1/4.</text>
</comment>
<dbReference type="CDD" id="cd02015">
    <property type="entry name" value="TPP_AHAS"/>
    <property type="match status" value="1"/>
</dbReference>
<dbReference type="UniPathway" id="UPA00049">
    <property type="reaction ID" value="UER00059"/>
</dbReference>
<dbReference type="Gene3D" id="3.40.50.1220">
    <property type="entry name" value="TPP-binding domain"/>
    <property type="match status" value="1"/>
</dbReference>
<dbReference type="Pfam" id="PF00205">
    <property type="entry name" value="TPP_enzyme_M"/>
    <property type="match status" value="1"/>
</dbReference>
<dbReference type="KEGG" id="rfr:Rfer_3322"/>
<evidence type="ECO:0000256" key="2">
    <source>
        <dbReference type="ARBA" id="ARBA00005025"/>
    </source>
</evidence>
<dbReference type="InterPro" id="IPR012001">
    <property type="entry name" value="Thiamin_PyroP_enz_TPP-bd_dom"/>
</dbReference>
<feature type="domain" description="Thiamine pyrophosphate enzyme central" evidence="15">
    <location>
        <begin position="229"/>
        <end position="364"/>
    </location>
</feature>
<dbReference type="SUPFAM" id="SSF52467">
    <property type="entry name" value="DHS-like NAD/FAD-binding domain"/>
    <property type="match status" value="1"/>
</dbReference>
<keyword evidence="10 14" id="KW-0460">Magnesium</keyword>
<dbReference type="NCBIfam" id="NF005409">
    <property type="entry name" value="PRK06965.1"/>
    <property type="match status" value="1"/>
</dbReference>
<dbReference type="SUPFAM" id="SSF52518">
    <property type="entry name" value="Thiamin diphosphate-binding fold (THDP-binding)"/>
    <property type="match status" value="2"/>
</dbReference>
<evidence type="ECO:0000313" key="18">
    <source>
        <dbReference type="EMBL" id="ABD71031.1"/>
    </source>
</evidence>
<comment type="pathway">
    <text evidence="1 14">Amino-acid biosynthesis; L-isoleucine biosynthesis; L-isoleucine from 2-oxobutanoate: step 1/4.</text>
</comment>
<dbReference type="CDD" id="cd07035">
    <property type="entry name" value="TPP_PYR_POX_like"/>
    <property type="match status" value="1"/>
</dbReference>
<dbReference type="InterPro" id="IPR039368">
    <property type="entry name" value="AHAS_TPP"/>
</dbReference>
<evidence type="ECO:0000256" key="6">
    <source>
        <dbReference type="ARBA" id="ARBA00022630"/>
    </source>
</evidence>
<dbReference type="GO" id="GO:0000287">
    <property type="term" value="F:magnesium ion binding"/>
    <property type="evidence" value="ECO:0007669"/>
    <property type="project" value="UniProtKB-UniRule"/>
</dbReference>
<evidence type="ECO:0000256" key="9">
    <source>
        <dbReference type="ARBA" id="ARBA00022827"/>
    </source>
</evidence>
<feature type="domain" description="Thiamine pyrophosphate enzyme TPP-binding" evidence="16">
    <location>
        <begin position="430"/>
        <end position="578"/>
    </location>
</feature>
<sequence>MELSKARIASAAAKTAATSQTPTTPVKQLVATPDENELRGAEILIKALQAEGVKYVWGYPGGAVLHIYDALYKQDTIQHILVRHEQAAVHAADGYARATGEVGVALVTSGPGVTNAVTGIATAYMDSIPMVIVSGQVPTSAIGMDAFQECDAVGITRPVVKHNFLVKDAHQLAETMKKAFHIARSGRPGPVLVDIPKDVSFKKVHYAGYPATLEMRSYNPVRKGHGGQIRKALQLLLAAKRPYIYTGGGVLLSNASAELRTLVDMLGYPCTNTLMGLGAYPASDKKFLGMLGMHGTVEANNAMQHCDVLLAIGARFDDRVIGNPKHFAQNERKIIHIDIDPSSISKRVKVDIPIVGDVKEVLSEMIAMIKEGAVKPDADALGAWWDTIEGWRKRDCLKYDHGKNDVIKPQFVIETLWKMTKDADTYITSDVGQHQMWAAQYYRFDEPRRWINSGGLGTMGVGIPYAMGIKLAKPDSEVYCITGDGSVQMCIQELSTCLQYNTPIKILSLNNRYLGMVRQWQEVEYEGRYSHSYMDALPNFVKLAEAYGHVGMLVERAQDVEPALREARKLKDRTVFMDIRTDPTENVFPMVKAGKGITEMLLGSEDL</sequence>
<proteinExistence type="inferred from homology"/>
<evidence type="ECO:0000256" key="14">
    <source>
        <dbReference type="RuleBase" id="RU003591"/>
    </source>
</evidence>
<keyword evidence="8 14" id="KW-0479">Metal-binding</keyword>
<evidence type="ECO:0000259" key="16">
    <source>
        <dbReference type="Pfam" id="PF02775"/>
    </source>
</evidence>
<dbReference type="Pfam" id="PF02776">
    <property type="entry name" value="TPP_enzyme_N"/>
    <property type="match status" value="1"/>
</dbReference>
<comment type="catalytic activity">
    <reaction evidence="13 14">
        <text>2 pyruvate + H(+) = (2S)-2-acetolactate + CO2</text>
        <dbReference type="Rhea" id="RHEA:25249"/>
        <dbReference type="ChEBI" id="CHEBI:15361"/>
        <dbReference type="ChEBI" id="CHEBI:15378"/>
        <dbReference type="ChEBI" id="CHEBI:16526"/>
        <dbReference type="ChEBI" id="CHEBI:58476"/>
        <dbReference type="EC" id="2.2.1.6"/>
    </reaction>
</comment>
<dbReference type="InterPro" id="IPR029061">
    <property type="entry name" value="THDP-binding"/>
</dbReference>
<dbReference type="RefSeq" id="WP_011465594.1">
    <property type="nucleotide sequence ID" value="NC_007908.1"/>
</dbReference>
<dbReference type="Gene3D" id="3.40.50.970">
    <property type="match status" value="2"/>
</dbReference>